<dbReference type="AlphaFoldDB" id="A0ABD1WUG6"/>
<evidence type="ECO:0000313" key="3">
    <source>
        <dbReference type="Proteomes" id="UP001604277"/>
    </source>
</evidence>
<evidence type="ECO:0000256" key="1">
    <source>
        <dbReference type="SAM" id="MobiDB-lite"/>
    </source>
</evidence>
<feature type="compositionally biased region" description="Polar residues" evidence="1">
    <location>
        <begin position="77"/>
        <end position="92"/>
    </location>
</feature>
<protein>
    <submittedName>
        <fullName evidence="2">Uncharacterized protein</fullName>
    </submittedName>
</protein>
<dbReference type="EMBL" id="JBFOLJ010000002">
    <property type="protein sequence ID" value="KAL2553236.1"/>
    <property type="molecule type" value="Genomic_DNA"/>
</dbReference>
<proteinExistence type="predicted"/>
<dbReference type="Proteomes" id="UP001604277">
    <property type="component" value="Unassembled WGS sequence"/>
</dbReference>
<keyword evidence="3" id="KW-1185">Reference proteome</keyword>
<name>A0ABD1WUG6_9LAMI</name>
<feature type="region of interest" description="Disordered" evidence="1">
    <location>
        <begin position="50"/>
        <end position="100"/>
    </location>
</feature>
<reference evidence="3" key="1">
    <citation type="submission" date="2024-07" db="EMBL/GenBank/DDBJ databases">
        <title>Two chromosome-level genome assemblies of Korean endemic species Abeliophyllum distichum and Forsythia ovata (Oleaceae).</title>
        <authorList>
            <person name="Jang H."/>
        </authorList>
    </citation>
    <scope>NUCLEOTIDE SEQUENCE [LARGE SCALE GENOMIC DNA]</scope>
</reference>
<organism evidence="2 3">
    <name type="scientific">Forsythia ovata</name>
    <dbReference type="NCBI Taxonomy" id="205694"/>
    <lineage>
        <taxon>Eukaryota</taxon>
        <taxon>Viridiplantae</taxon>
        <taxon>Streptophyta</taxon>
        <taxon>Embryophyta</taxon>
        <taxon>Tracheophyta</taxon>
        <taxon>Spermatophyta</taxon>
        <taxon>Magnoliopsida</taxon>
        <taxon>eudicotyledons</taxon>
        <taxon>Gunneridae</taxon>
        <taxon>Pentapetalae</taxon>
        <taxon>asterids</taxon>
        <taxon>lamiids</taxon>
        <taxon>Lamiales</taxon>
        <taxon>Oleaceae</taxon>
        <taxon>Forsythieae</taxon>
        <taxon>Forsythia</taxon>
    </lineage>
</organism>
<accession>A0ABD1WUG6</accession>
<comment type="caution">
    <text evidence="2">The sequence shown here is derived from an EMBL/GenBank/DDBJ whole genome shotgun (WGS) entry which is preliminary data.</text>
</comment>
<gene>
    <name evidence="2" type="ORF">Fot_06855</name>
</gene>
<sequence>MKTRGKVEIVPQKTGWSSIDISQRSGGRGQITDRLTPRAIELMCKRDLQKKRIRGAVAGGQTKDEEMSEAEAKAPTASHSHPYSEPQNSRHYQPTDLIKE</sequence>
<evidence type="ECO:0000313" key="2">
    <source>
        <dbReference type="EMBL" id="KAL2553236.1"/>
    </source>
</evidence>